<dbReference type="AlphaFoldDB" id="A0A059EY35"/>
<gene>
    <name evidence="1" type="ORF">H312_02997</name>
</gene>
<dbReference type="VEuPathDB" id="MicrosporidiaDB:H312_02997"/>
<dbReference type="EMBL" id="KK365248">
    <property type="protein sequence ID" value="KCZ79611.1"/>
    <property type="molecule type" value="Genomic_DNA"/>
</dbReference>
<evidence type="ECO:0000313" key="2">
    <source>
        <dbReference type="Proteomes" id="UP000030655"/>
    </source>
</evidence>
<keyword evidence="2" id="KW-1185">Reference proteome</keyword>
<dbReference type="Proteomes" id="UP000030655">
    <property type="component" value="Unassembled WGS sequence"/>
</dbReference>
<reference evidence="1 2" key="2">
    <citation type="submission" date="2014-03" db="EMBL/GenBank/DDBJ databases">
        <title>The Genome Sequence of Anncaliia algerae insect isolate PRA339.</title>
        <authorList>
            <consortium name="The Broad Institute Genome Sequencing Platform"/>
            <consortium name="The Broad Institute Genome Sequencing Center for Infectious Disease"/>
            <person name="Cuomo C."/>
            <person name="Becnel J."/>
            <person name="Sanscrainte N."/>
            <person name="Walker B."/>
            <person name="Young S.K."/>
            <person name="Zeng Q."/>
            <person name="Gargeya S."/>
            <person name="Fitzgerald M."/>
            <person name="Haas B."/>
            <person name="Abouelleil A."/>
            <person name="Alvarado L."/>
            <person name="Arachchi H.M."/>
            <person name="Berlin A.M."/>
            <person name="Chapman S.B."/>
            <person name="Dewar J."/>
            <person name="Goldberg J."/>
            <person name="Griggs A."/>
            <person name="Gujja S."/>
            <person name="Hansen M."/>
            <person name="Howarth C."/>
            <person name="Imamovic A."/>
            <person name="Larimer J."/>
            <person name="McCowan C."/>
            <person name="Murphy C."/>
            <person name="Neiman D."/>
            <person name="Pearson M."/>
            <person name="Priest M."/>
            <person name="Roberts A."/>
            <person name="Saif S."/>
            <person name="Shea T."/>
            <person name="Sisk P."/>
            <person name="Sykes S."/>
            <person name="Wortman J."/>
            <person name="Nusbaum C."/>
            <person name="Birren B."/>
        </authorList>
    </citation>
    <scope>NUCLEOTIDE SEQUENCE [LARGE SCALE GENOMIC DNA]</scope>
    <source>
        <strain evidence="1 2">PRA339</strain>
    </source>
</reference>
<organism evidence="1 2">
    <name type="scientific">Anncaliia algerae PRA339</name>
    <dbReference type="NCBI Taxonomy" id="1288291"/>
    <lineage>
        <taxon>Eukaryota</taxon>
        <taxon>Fungi</taxon>
        <taxon>Fungi incertae sedis</taxon>
        <taxon>Microsporidia</taxon>
        <taxon>Tubulinosematoidea</taxon>
        <taxon>Tubulinosematidae</taxon>
        <taxon>Anncaliia</taxon>
    </lineage>
</organism>
<evidence type="ECO:0000313" key="1">
    <source>
        <dbReference type="EMBL" id="KCZ79611.1"/>
    </source>
</evidence>
<reference evidence="2" key="1">
    <citation type="submission" date="2013-02" db="EMBL/GenBank/DDBJ databases">
        <authorList>
            <consortium name="The Broad Institute Genome Sequencing Platform"/>
            <person name="Cuomo C."/>
            <person name="Becnel J."/>
            <person name="Sanscrainte N."/>
            <person name="Walker B."/>
            <person name="Young S.K."/>
            <person name="Zeng Q."/>
            <person name="Gargeya S."/>
            <person name="Fitzgerald M."/>
            <person name="Haas B."/>
            <person name="Abouelleil A."/>
            <person name="Alvarado L."/>
            <person name="Arachchi H.M."/>
            <person name="Berlin A.M."/>
            <person name="Chapman S.B."/>
            <person name="Dewar J."/>
            <person name="Goldberg J."/>
            <person name="Griggs A."/>
            <person name="Gujja S."/>
            <person name="Hansen M."/>
            <person name="Howarth C."/>
            <person name="Imamovic A."/>
            <person name="Larimer J."/>
            <person name="McCowan C."/>
            <person name="Murphy C."/>
            <person name="Neiman D."/>
            <person name="Pearson M."/>
            <person name="Priest M."/>
            <person name="Roberts A."/>
            <person name="Saif S."/>
            <person name="Shea T."/>
            <person name="Sisk P."/>
            <person name="Sykes S."/>
            <person name="Wortman J."/>
            <person name="Nusbaum C."/>
            <person name="Birren B."/>
        </authorList>
    </citation>
    <scope>NUCLEOTIDE SEQUENCE [LARGE SCALE GENOMIC DNA]</scope>
    <source>
        <strain evidence="2">PRA339</strain>
    </source>
</reference>
<accession>A0A059EY35</accession>
<name>A0A059EY35_9MICR</name>
<sequence length="211" mass="25282">MHMLLYLTSIYSSLEAIKLWNLDFNEKKSLEYTIGFDYLETYCKMLKSFTENRNHRWSDYLLKNEKEREYYPIFLNQGIINSKSIETGIVILEELLQCVRNLCDSFPINNYNVIGATKTWLEIQERIRKYEIYLNSDEYLKYAFTNLGNPLLTLYISNRNNPKVLRKELCSYISRLMQIDPELELREIKARNSAYFESYSEIDFDMELLSI</sequence>
<proteinExistence type="predicted"/>
<protein>
    <submittedName>
        <fullName evidence="1">Uncharacterized protein</fullName>
    </submittedName>
</protein>
<dbReference type="HOGENOM" id="CLU_109865_0_0_1"/>